<dbReference type="Pfam" id="PF26536">
    <property type="entry name" value="DSRM_REH2"/>
    <property type="match status" value="3"/>
</dbReference>
<evidence type="ECO:0000313" key="2">
    <source>
        <dbReference type="EMBL" id="CAJ17007.1"/>
    </source>
</evidence>
<feature type="domain" description="REH2 DRSM" evidence="1">
    <location>
        <begin position="462"/>
        <end position="514"/>
    </location>
</feature>
<dbReference type="VEuPathDB" id="TriTrypDB:Tb11.0320"/>
<gene>
    <name evidence="2" type="ORF">Tb11.0320</name>
</gene>
<dbReference type="EMBL" id="CT009753">
    <property type="protein sequence ID" value="CAJ17007.1"/>
    <property type="molecule type" value="Genomic_DNA"/>
</dbReference>
<dbReference type="PANTHER" id="PTHR42260">
    <property type="entry name" value="DRBM DOMAIN-CONTAINING PROTEIN-RELATED"/>
    <property type="match status" value="1"/>
</dbReference>
<evidence type="ECO:0000259" key="1">
    <source>
        <dbReference type="Pfam" id="PF26536"/>
    </source>
</evidence>
<feature type="domain" description="REH2 DRSM" evidence="1">
    <location>
        <begin position="614"/>
        <end position="688"/>
    </location>
</feature>
<dbReference type="AlphaFoldDB" id="Q4FKH6"/>
<accession>Q4FKH6</accession>
<name>Q4FKH6_TRYB2</name>
<dbReference type="InterPro" id="IPR058737">
    <property type="entry name" value="DSRM_REH2"/>
</dbReference>
<feature type="domain" description="REH2 DRSM" evidence="1">
    <location>
        <begin position="93"/>
        <end position="229"/>
    </location>
</feature>
<organism evidence="2">
    <name type="scientific">Trypanosoma brucei brucei (strain 927/4 GUTat10.1)</name>
    <dbReference type="NCBI Taxonomy" id="185431"/>
    <lineage>
        <taxon>Eukaryota</taxon>
        <taxon>Discoba</taxon>
        <taxon>Euglenozoa</taxon>
        <taxon>Kinetoplastea</taxon>
        <taxon>Metakinetoplastina</taxon>
        <taxon>Trypanosomatida</taxon>
        <taxon>Trypanosomatidae</taxon>
        <taxon>Trypanosoma</taxon>
    </lineage>
</organism>
<sequence>MRQIHLSSNRRKITSVCRCDVFLRLNRFTIHDLGFHHAHRTVLSAPPMPTVGAATSTYTFPLLYCRRMCHTDATNLAAPAKTTALDAEKPQDVCVVESLDVFSKSRMLNYLSRHSMDDSKEDSASGRKASPFLITRVEDKTTFQVEMLVPAEAYVSGVLQRTALRAVGYAQREKDAIIAACMHAERCLDSLAIPLFTSERLQRKRVEEAKREGRYAPSPGDPVRELRLSELPFPLLYKCSAACKPTEMKGKFSVLRSYQPDYHTVKRRYEDFSRRSGGDPFLRGVAGELAYLQATIFKHNTSFPGAGEDEDDDHSSITIDPAEVELLRPSCVPRGQTSSSVPPNSLGCPAARLAVVNSRPLNEHRIAGLLDESEGGLFDMVEGEKDTWWIHEELPGMTCLYDPHAQKRVNEVYELHYNVPFASCVAAVASEELTQVDIGFGNNCRKVLTWFTVTAEIPGYPALQAKGKALSIDHATHLCAMHAELLLCCLGVPFSSNAMEQTRHYDACLRYGRLVSPVVREYSDELRALLPKPLKQWHRIKKSRKRGAPLSLAEKVVALNRRVVGDIRQHLVEVDICSEPQYTELLQLSISTLRQFMVEQQHPYESAYINFVYSDNKQYRCSIYLPLPEMYGIRGGVAIGATPESSRQLCALHAIDTLCALNVPITRDAKKLQRLLDERKRFGLILPQTCDSSISGLSHTVRSPPGYREAPGCATRRIPPHQDVWNLMMADAGDFDVVKDVEPEKCYKLGLPDTGTLLRGLFQTYLKSVGWATDGQWAAMRHYQGMQHWNGRLRLPCNNFWMELPVDESKYGRRVALGRCIFRKGAEKAFYIHALRILHALRIAPWDMHTDATLTKLLNNAPGIDVQRERSWWDFAVRELIEPVDTSVSKVGNRVTTVSEAQVVTPAGEGAEFDMIPSPNPVMTQELAKRTFV</sequence>
<reference evidence="2" key="1">
    <citation type="submission" date="2005-06" db="EMBL/GenBank/DDBJ databases">
        <authorList>
            <person name="Hamlin N."/>
            <person name="Brooks K."/>
            <person name="Cherevach I."/>
            <person name="Churcher C."/>
            <person name="Goodhead I."/>
            <person name="Hauser H."/>
            <person name="Mungall K."/>
            <person name="Sanders M."/>
            <person name="Simmonds M."/>
            <person name="Walker D."/>
            <person name="White B."/>
            <person name="Berriman M."/>
            <person name="Hertz-Fowler C."/>
            <person name="Renauld H."/>
            <person name="Bohme U."/>
            <person name="Arrowsmith C."/>
            <person name="Atkin R."/>
            <person name="Chillingworth T."/>
            <person name="Cronin A."/>
            <person name="Davies R."/>
            <person name="Fraser A."/>
            <person name="Hance Z."/>
            <person name="Jagels K."/>
            <person name="Johnson D."/>
            <person name="Larke N."/>
            <person name="Leech V."/>
            <person name="Lord A."/>
            <person name="MacLeod A."/>
            <person name="Moule S."/>
            <person name="Quail M."/>
            <person name="Norbertczak H."/>
            <person name="Rabbinowitsch E."/>
            <person name="Rajandream M."/>
            <person name="Reitter C."/>
            <person name="Sharp S."/>
            <person name="Whitehead S."/>
            <person name="Woodward J."/>
            <person name="Hall N."/>
            <person name="Melville S.and.Barrell.B."/>
        </authorList>
    </citation>
    <scope>NUCLEOTIDE SEQUENCE</scope>
    <source>
        <strain evidence="2">927/4 GUTat10.1</strain>
    </source>
</reference>
<protein>
    <recommendedName>
        <fullName evidence="1">REH2 DRSM domain-containing protein</fullName>
    </recommendedName>
</protein>
<proteinExistence type="predicted"/>
<dbReference type="PANTHER" id="PTHR42260:SF2">
    <property type="entry name" value="DRBM DOMAIN-CONTAINING PROTEIN"/>
    <property type="match status" value="1"/>
</dbReference>
<dbReference type="VEuPathDB" id="TriTrypDB:Tb927.11.7690"/>